<accession>A0A0F9SLK1</accession>
<feature type="region of interest" description="Disordered" evidence="1">
    <location>
        <begin position="74"/>
        <end position="109"/>
    </location>
</feature>
<proteinExistence type="predicted"/>
<gene>
    <name evidence="2" type="ORF">LCGC14_0503700</name>
</gene>
<name>A0A0F9SLK1_9ZZZZ</name>
<evidence type="ECO:0000313" key="2">
    <source>
        <dbReference type="EMBL" id="KKN63252.1"/>
    </source>
</evidence>
<reference evidence="2" key="1">
    <citation type="journal article" date="2015" name="Nature">
        <title>Complex archaea that bridge the gap between prokaryotes and eukaryotes.</title>
        <authorList>
            <person name="Spang A."/>
            <person name="Saw J.H."/>
            <person name="Jorgensen S.L."/>
            <person name="Zaremba-Niedzwiedzka K."/>
            <person name="Martijn J."/>
            <person name="Lind A.E."/>
            <person name="van Eijk R."/>
            <person name="Schleper C."/>
            <person name="Guy L."/>
            <person name="Ettema T.J."/>
        </authorList>
    </citation>
    <scope>NUCLEOTIDE SEQUENCE</scope>
</reference>
<organism evidence="2">
    <name type="scientific">marine sediment metagenome</name>
    <dbReference type="NCBI Taxonomy" id="412755"/>
    <lineage>
        <taxon>unclassified sequences</taxon>
        <taxon>metagenomes</taxon>
        <taxon>ecological metagenomes</taxon>
    </lineage>
</organism>
<dbReference type="EMBL" id="LAZR01000596">
    <property type="protein sequence ID" value="KKN63252.1"/>
    <property type="molecule type" value="Genomic_DNA"/>
</dbReference>
<evidence type="ECO:0000256" key="1">
    <source>
        <dbReference type="SAM" id="MobiDB-lite"/>
    </source>
</evidence>
<comment type="caution">
    <text evidence="2">The sequence shown here is derived from an EMBL/GenBank/DDBJ whole genome shotgun (WGS) entry which is preliminary data.</text>
</comment>
<sequence length="109" mass="12488">MSLEKAINEVREKVRGKNAFDYLNKNEKKIRNIYDLNIAKFSDLVARLKGEQESGALPSNKKINQVDMKIQIMHSENARRRKLGLPEKEIPGESDEKEKPAKPDKPATK</sequence>
<dbReference type="AlphaFoldDB" id="A0A0F9SLK1"/>
<protein>
    <submittedName>
        <fullName evidence="2">Uncharacterized protein</fullName>
    </submittedName>
</protein>
<feature type="compositionally biased region" description="Basic and acidic residues" evidence="1">
    <location>
        <begin position="84"/>
        <end position="109"/>
    </location>
</feature>